<dbReference type="RefSeq" id="WP_111399224.1">
    <property type="nucleotide sequence ID" value="NZ_QKYU01000018.1"/>
</dbReference>
<proteinExistence type="inferred from homology"/>
<dbReference type="NCBIfam" id="NF001422">
    <property type="entry name" value="PRK00296.1"/>
    <property type="match status" value="1"/>
</dbReference>
<organism evidence="5 6">
    <name type="scientific">Humitalea rosea</name>
    <dbReference type="NCBI Taxonomy" id="990373"/>
    <lineage>
        <taxon>Bacteria</taxon>
        <taxon>Pseudomonadati</taxon>
        <taxon>Pseudomonadota</taxon>
        <taxon>Alphaproteobacteria</taxon>
        <taxon>Acetobacterales</taxon>
        <taxon>Roseomonadaceae</taxon>
        <taxon>Humitalea</taxon>
    </lineage>
</organism>
<dbReference type="GO" id="GO:0032955">
    <property type="term" value="P:regulation of division septum assembly"/>
    <property type="evidence" value="ECO:0007669"/>
    <property type="project" value="InterPro"/>
</dbReference>
<evidence type="ECO:0000313" key="6">
    <source>
        <dbReference type="Proteomes" id="UP000249688"/>
    </source>
</evidence>
<dbReference type="AlphaFoldDB" id="A0A2W7I5V7"/>
<dbReference type="GO" id="GO:0051301">
    <property type="term" value="P:cell division"/>
    <property type="evidence" value="ECO:0007669"/>
    <property type="project" value="UniProtKB-KW"/>
</dbReference>
<dbReference type="InterPro" id="IPR036707">
    <property type="entry name" value="MinE_sf"/>
</dbReference>
<dbReference type="Gene3D" id="3.30.1070.10">
    <property type="entry name" value="Cell division topological specificity factor MinE"/>
    <property type="match status" value="1"/>
</dbReference>
<dbReference type="Proteomes" id="UP000249688">
    <property type="component" value="Unassembled WGS sequence"/>
</dbReference>
<dbReference type="OrthoDB" id="9802655at2"/>
<evidence type="ECO:0000256" key="3">
    <source>
        <dbReference type="ARBA" id="ARBA00025265"/>
    </source>
</evidence>
<evidence type="ECO:0000256" key="2">
    <source>
        <dbReference type="ARBA" id="ARBA00020112"/>
    </source>
</evidence>
<keyword evidence="4 5" id="KW-0132">Cell division</keyword>
<dbReference type="NCBIfam" id="TIGR01215">
    <property type="entry name" value="minE"/>
    <property type="match status" value="1"/>
</dbReference>
<evidence type="ECO:0000313" key="5">
    <source>
        <dbReference type="EMBL" id="PZW42266.1"/>
    </source>
</evidence>
<accession>A0A2W7I5V7</accession>
<comment type="function">
    <text evidence="3 4">Prevents the cell division inhibition by proteins MinC and MinD at internal division sites while permitting inhibition at polar sites. This ensures cell division at the proper site by restricting the formation of a division septum at the midpoint of the long axis of the cell.</text>
</comment>
<keyword evidence="6" id="KW-1185">Reference proteome</keyword>
<comment type="caution">
    <text evidence="5">The sequence shown here is derived from an EMBL/GenBank/DDBJ whole genome shotgun (WGS) entry which is preliminary data.</text>
</comment>
<sequence>MSWLNFFRGKAEPASADIARDRLTMIVATGGNRRNGDDFLPRMQKDLMEVVLRYVNVDPSKVKISTERGADLSTLAIEVELPPVKEVRRAG</sequence>
<gene>
    <name evidence="4" type="primary">minE</name>
    <name evidence="5" type="ORF">C8P66_11852</name>
</gene>
<reference evidence="5 6" key="1">
    <citation type="submission" date="2018-06" db="EMBL/GenBank/DDBJ databases">
        <title>Genomic Encyclopedia of Archaeal and Bacterial Type Strains, Phase II (KMG-II): from individual species to whole genera.</title>
        <authorList>
            <person name="Goeker M."/>
        </authorList>
    </citation>
    <scope>NUCLEOTIDE SEQUENCE [LARGE SCALE GENOMIC DNA]</scope>
    <source>
        <strain evidence="5 6">DSM 24525</strain>
    </source>
</reference>
<dbReference type="SUPFAM" id="SSF55229">
    <property type="entry name" value="Cell division protein MinE topological specificity domain"/>
    <property type="match status" value="1"/>
</dbReference>
<dbReference type="InterPro" id="IPR005527">
    <property type="entry name" value="MinE"/>
</dbReference>
<keyword evidence="4" id="KW-0131">Cell cycle</keyword>
<dbReference type="HAMAP" id="MF_00262">
    <property type="entry name" value="MinE"/>
    <property type="match status" value="1"/>
</dbReference>
<dbReference type="EMBL" id="QKYU01000018">
    <property type="protein sequence ID" value="PZW42266.1"/>
    <property type="molecule type" value="Genomic_DNA"/>
</dbReference>
<dbReference type="Pfam" id="PF03776">
    <property type="entry name" value="MinE"/>
    <property type="match status" value="1"/>
</dbReference>
<protein>
    <recommendedName>
        <fullName evidence="2 4">Cell division topological specificity factor</fullName>
    </recommendedName>
</protein>
<evidence type="ECO:0000256" key="1">
    <source>
        <dbReference type="ARBA" id="ARBA00008168"/>
    </source>
</evidence>
<evidence type="ECO:0000256" key="4">
    <source>
        <dbReference type="HAMAP-Rule" id="MF_00262"/>
    </source>
</evidence>
<name>A0A2W7I5V7_9PROT</name>
<comment type="similarity">
    <text evidence="1 4">Belongs to the MinE family.</text>
</comment>